<dbReference type="EMBL" id="JZRZ01000028">
    <property type="protein sequence ID" value="KKD56861.1"/>
    <property type="molecule type" value="Genomic_DNA"/>
</dbReference>
<evidence type="ECO:0000313" key="1">
    <source>
        <dbReference type="EMBL" id="KKD56861.1"/>
    </source>
</evidence>
<dbReference type="PATRIC" id="fig|40324.63.peg.6636"/>
<accession>A0A0F5ZMA9</accession>
<protein>
    <submittedName>
        <fullName evidence="1">Uncharacterized protein</fullName>
    </submittedName>
</protein>
<sequence>MSSPSCAALLVIAACVLLQALGLSLQLRPDNGRACLQQHRQELVCLAWTPPVESPARAG</sequence>
<dbReference type="AlphaFoldDB" id="A0A0F5ZMA9"/>
<comment type="caution">
    <text evidence="1">The sequence shown here is derived from an EMBL/GenBank/DDBJ whole genome shotgun (WGS) entry which is preliminary data.</text>
</comment>
<organism evidence="1 2">
    <name type="scientific">Stenotrophomonas maltophilia</name>
    <name type="common">Pseudomonas maltophilia</name>
    <name type="synonym">Xanthomonas maltophilia</name>
    <dbReference type="NCBI Taxonomy" id="40324"/>
    <lineage>
        <taxon>Bacteria</taxon>
        <taxon>Pseudomonadati</taxon>
        <taxon>Pseudomonadota</taxon>
        <taxon>Gammaproteobacteria</taxon>
        <taxon>Lysobacterales</taxon>
        <taxon>Lysobacteraceae</taxon>
        <taxon>Stenotrophomonas</taxon>
        <taxon>Stenotrophomonas maltophilia group</taxon>
    </lineage>
</organism>
<dbReference type="RefSeq" id="WP_044570681.1">
    <property type="nucleotide sequence ID" value="NZ_CP040440.1"/>
</dbReference>
<proteinExistence type="predicted"/>
<gene>
    <name evidence="1" type="ORF">VM57_17895</name>
</gene>
<name>A0A0F5ZMA9_STEMA</name>
<reference evidence="1 2" key="1">
    <citation type="submission" date="2015-03" db="EMBL/GenBank/DDBJ databases">
        <title>Draft genome of Stenotrophomonas maltophila isolated from urine specimen.</title>
        <authorList>
            <person name="Murugan N."/>
            <person name="Malathi J."/>
            <person name="Umashankar V."/>
            <person name="Madhavan H."/>
        </authorList>
    </citation>
    <scope>NUCLEOTIDE SEQUENCE [LARGE SCALE GENOMIC DNA]</scope>
    <source>
        <strain evidence="1 2">JMNMN1</strain>
    </source>
</reference>
<dbReference type="Proteomes" id="UP000243478">
    <property type="component" value="Unassembled WGS sequence"/>
</dbReference>
<evidence type="ECO:0000313" key="2">
    <source>
        <dbReference type="Proteomes" id="UP000243478"/>
    </source>
</evidence>